<dbReference type="PANTHER" id="PTHR14859">
    <property type="entry name" value="CALCOFLUOR WHITE HYPERSENSITIVE PROTEIN PRECURSOR"/>
    <property type="match status" value="1"/>
</dbReference>
<dbReference type="GO" id="GO:0006506">
    <property type="term" value="P:GPI anchor biosynthetic process"/>
    <property type="evidence" value="ECO:0007669"/>
    <property type="project" value="TreeGrafter"/>
</dbReference>
<dbReference type="EMBL" id="PCVL01000053">
    <property type="protein sequence ID" value="PIQ72317.1"/>
    <property type="molecule type" value="Genomic_DNA"/>
</dbReference>
<evidence type="ECO:0000259" key="1">
    <source>
        <dbReference type="Pfam" id="PF03372"/>
    </source>
</evidence>
<dbReference type="Pfam" id="PF03372">
    <property type="entry name" value="Exo_endo_phos"/>
    <property type="match status" value="1"/>
</dbReference>
<gene>
    <name evidence="2" type="ORF">COV86_03710</name>
</gene>
<dbReference type="InterPro" id="IPR051916">
    <property type="entry name" value="GPI-anchor_lipid_remodeler"/>
</dbReference>
<protein>
    <recommendedName>
        <fullName evidence="1">Endonuclease/exonuclease/phosphatase domain-containing protein</fullName>
    </recommendedName>
</protein>
<dbReference type="PANTHER" id="PTHR14859:SF1">
    <property type="entry name" value="PGAP2-INTERACTING PROTEIN"/>
    <property type="match status" value="1"/>
</dbReference>
<dbReference type="AlphaFoldDB" id="A0A2H0KM36"/>
<dbReference type="GO" id="GO:0003824">
    <property type="term" value="F:catalytic activity"/>
    <property type="evidence" value="ECO:0007669"/>
    <property type="project" value="InterPro"/>
</dbReference>
<dbReference type="Gene3D" id="3.60.10.10">
    <property type="entry name" value="Endonuclease/exonuclease/phosphatase"/>
    <property type="match status" value="1"/>
</dbReference>
<proteinExistence type="predicted"/>
<name>A0A2H0KM36_9BACT</name>
<feature type="domain" description="Endonuclease/exonuclease/phosphatase" evidence="1">
    <location>
        <begin position="4"/>
        <end position="246"/>
    </location>
</feature>
<reference evidence="2 3" key="1">
    <citation type="submission" date="2017-09" db="EMBL/GenBank/DDBJ databases">
        <title>Depth-based differentiation of microbial function through sediment-hosted aquifers and enrichment of novel symbionts in the deep terrestrial subsurface.</title>
        <authorList>
            <person name="Probst A.J."/>
            <person name="Ladd B."/>
            <person name="Jarett J.K."/>
            <person name="Geller-Mcgrath D.E."/>
            <person name="Sieber C.M."/>
            <person name="Emerson J.B."/>
            <person name="Anantharaman K."/>
            <person name="Thomas B.C."/>
            <person name="Malmstrom R."/>
            <person name="Stieglmeier M."/>
            <person name="Klingl A."/>
            <person name="Woyke T."/>
            <person name="Ryan C.M."/>
            <person name="Banfield J.F."/>
        </authorList>
    </citation>
    <scope>NUCLEOTIDE SEQUENCE [LARGE SCALE GENOMIC DNA]</scope>
    <source>
        <strain evidence="2">CG11_big_fil_rev_8_21_14_0_20_35_14</strain>
    </source>
</reference>
<dbReference type="Proteomes" id="UP000229570">
    <property type="component" value="Unassembled WGS sequence"/>
</dbReference>
<sequence length="254" mass="29310">MKLMSYNILNGAKDTLPLVIKAIKSESPDYLTINEANTFASNNNEILDKVAKELDFPYFDIALSGEYDYHVAVFSKYPFLEIHKLQPLARACLVTRIKTEIGELTIASLHLTPYTEDLRHPEIDLITKFQKKYVNKILMGDMNSLSKYDGYDSKIIKTFNDMQIKKFTTGGKFRFDAINKIMSVGYYDSAFEMKKNKDYTAPTSINEYSAHSNMRLDYIFLSKSLLNHLKDYFVIKNNITKKASDHYPITIELK</sequence>
<dbReference type="InterPro" id="IPR036691">
    <property type="entry name" value="Endo/exonu/phosph_ase_sf"/>
</dbReference>
<organism evidence="2 3">
    <name type="scientific">Candidatus Roizmanbacteria bacterium CG11_big_fil_rev_8_21_14_0_20_35_14</name>
    <dbReference type="NCBI Taxonomy" id="1974855"/>
    <lineage>
        <taxon>Bacteria</taxon>
        <taxon>Candidatus Roizmaniibacteriota</taxon>
    </lineage>
</organism>
<dbReference type="SUPFAM" id="SSF56219">
    <property type="entry name" value="DNase I-like"/>
    <property type="match status" value="1"/>
</dbReference>
<dbReference type="InterPro" id="IPR005135">
    <property type="entry name" value="Endo/exonuclease/phosphatase"/>
</dbReference>
<evidence type="ECO:0000313" key="3">
    <source>
        <dbReference type="Proteomes" id="UP000229570"/>
    </source>
</evidence>
<accession>A0A2H0KM36</accession>
<comment type="caution">
    <text evidence="2">The sequence shown here is derived from an EMBL/GenBank/DDBJ whole genome shotgun (WGS) entry which is preliminary data.</text>
</comment>
<evidence type="ECO:0000313" key="2">
    <source>
        <dbReference type="EMBL" id="PIQ72317.1"/>
    </source>
</evidence>
<dbReference type="GO" id="GO:0016020">
    <property type="term" value="C:membrane"/>
    <property type="evidence" value="ECO:0007669"/>
    <property type="project" value="GOC"/>
</dbReference>